<feature type="domain" description="Semialdehyde dehydrogenase NAD-binding" evidence="7">
    <location>
        <begin position="2"/>
        <end position="137"/>
    </location>
</feature>
<comment type="function">
    <text evidence="5">Catalyzes the NADPH-dependent reduction of N-acetyl-5-glutamyl phosphate to yield N-acetyl-L-glutamate 5-semialdehyde.</text>
</comment>
<comment type="catalytic activity">
    <reaction evidence="5">
        <text>N-acetyl-L-glutamate 5-semialdehyde + phosphate + NADP(+) = N-acetyl-L-glutamyl 5-phosphate + NADPH + H(+)</text>
        <dbReference type="Rhea" id="RHEA:21588"/>
        <dbReference type="ChEBI" id="CHEBI:15378"/>
        <dbReference type="ChEBI" id="CHEBI:29123"/>
        <dbReference type="ChEBI" id="CHEBI:43474"/>
        <dbReference type="ChEBI" id="CHEBI:57783"/>
        <dbReference type="ChEBI" id="CHEBI:57936"/>
        <dbReference type="ChEBI" id="CHEBI:58349"/>
        <dbReference type="EC" id="1.2.1.38"/>
    </reaction>
</comment>
<evidence type="ECO:0000313" key="9">
    <source>
        <dbReference type="Proteomes" id="UP000018934"/>
    </source>
</evidence>
<evidence type="ECO:0000259" key="7">
    <source>
        <dbReference type="SMART" id="SM00859"/>
    </source>
</evidence>
<evidence type="ECO:0000256" key="1">
    <source>
        <dbReference type="ARBA" id="ARBA00022571"/>
    </source>
</evidence>
<keyword evidence="4 5" id="KW-0560">Oxidoreductase</keyword>
<dbReference type="Gene3D" id="3.40.50.720">
    <property type="entry name" value="NAD(P)-binding Rossmann-like Domain"/>
    <property type="match status" value="1"/>
</dbReference>
<dbReference type="InterPro" id="IPR000706">
    <property type="entry name" value="AGPR_type-1"/>
</dbReference>
<feature type="active site" evidence="5 6">
    <location>
        <position position="145"/>
    </location>
</feature>
<dbReference type="InterPro" id="IPR036291">
    <property type="entry name" value="NAD(P)-bd_dom_sf"/>
</dbReference>
<protein>
    <recommendedName>
        <fullName evidence="5">N-acetyl-gamma-glutamyl-phosphate reductase</fullName>
        <shortName evidence="5">AGPR</shortName>
        <ecNumber evidence="5">1.2.1.38</ecNumber>
    </recommendedName>
    <alternativeName>
        <fullName evidence="5">N-acetyl-glutamate semialdehyde dehydrogenase</fullName>
        <shortName evidence="5">NAGSA dehydrogenase</shortName>
    </alternativeName>
</protein>
<dbReference type="CDD" id="cd23934">
    <property type="entry name" value="AGPR_1_C"/>
    <property type="match status" value="1"/>
</dbReference>
<proteinExistence type="inferred from homology"/>
<comment type="pathway">
    <text evidence="5">Amino-acid biosynthesis; L-arginine biosynthesis; N(2)-acetyl-L-ornithine from L-glutamate: step 3/4.</text>
</comment>
<dbReference type="InterPro" id="IPR050085">
    <property type="entry name" value="AGPR"/>
</dbReference>
<evidence type="ECO:0000256" key="6">
    <source>
        <dbReference type="PROSITE-ProRule" id="PRU10010"/>
    </source>
</evidence>
<evidence type="ECO:0000256" key="2">
    <source>
        <dbReference type="ARBA" id="ARBA00022605"/>
    </source>
</evidence>
<sequence>MKVGILGATGYTGQELLRLLNNHPEVTLAHLGSSTSAGKRISDICPHLQESLENVLETEELPDVDVVFMALPHGIAAARARELMEHGIKIVDLGADFRLKDAQEYENWYKVKHADPALLPKAVYGLPELYRNEIAGKALVANPGCYPTASQLALVPLLRAGLLDPNSIIIDAKSGVSGAGRGIVQNLHYSEVNENFKAYGVGVHRHTPEIEQQLSGAADAKVVISFTPHLVPMTRGILATIYAGVKSGITEQELRDCWQQDYEKEPFIHVMPEREWPQTKYTNGSNHAFLQLRYDQRTGRVVLVSVIDNLVKGASGQAIQNMNILFDLPETTGLQTTALWP</sequence>
<dbReference type="EMBL" id="CP007033">
    <property type="protein sequence ID" value="AHF09142.1"/>
    <property type="molecule type" value="Genomic_DNA"/>
</dbReference>
<keyword evidence="3 5" id="KW-0521">NADP</keyword>
<dbReference type="PANTHER" id="PTHR32338">
    <property type="entry name" value="N-ACETYL-GAMMA-GLUTAMYL-PHOSPHATE REDUCTASE, CHLOROPLASTIC-RELATED-RELATED"/>
    <property type="match status" value="1"/>
</dbReference>
<dbReference type="PROSITE" id="PS01224">
    <property type="entry name" value="ARGC"/>
    <property type="match status" value="1"/>
</dbReference>
<accession>A0ABN4BRX7</accession>
<dbReference type="SUPFAM" id="SSF51735">
    <property type="entry name" value="NAD(P)-binding Rossmann-fold domains"/>
    <property type="match status" value="1"/>
</dbReference>
<keyword evidence="2 5" id="KW-0028">Amino-acid biosynthesis</keyword>
<keyword evidence="9" id="KW-1185">Reference proteome</keyword>
<gene>
    <name evidence="5 8" type="primary">argC</name>
    <name evidence="8" type="ORF">DEHRE_02740</name>
</gene>
<dbReference type="Pfam" id="PF01118">
    <property type="entry name" value="Semialdhyde_dh"/>
    <property type="match status" value="1"/>
</dbReference>
<dbReference type="NCBIfam" id="TIGR01850">
    <property type="entry name" value="argC"/>
    <property type="match status" value="1"/>
</dbReference>
<dbReference type="SMART" id="SM00859">
    <property type="entry name" value="Semialdhyde_dh"/>
    <property type="match status" value="1"/>
</dbReference>
<dbReference type="InterPro" id="IPR023013">
    <property type="entry name" value="AGPR_AS"/>
</dbReference>
<dbReference type="GO" id="GO:0003942">
    <property type="term" value="F:N-acetyl-gamma-glutamyl-phosphate reductase activity"/>
    <property type="evidence" value="ECO:0007669"/>
    <property type="project" value="UniProtKB-EC"/>
</dbReference>
<keyword evidence="5" id="KW-0963">Cytoplasm</keyword>
<evidence type="ECO:0000313" key="8">
    <source>
        <dbReference type="EMBL" id="AHF09142.1"/>
    </source>
</evidence>
<comment type="similarity">
    <text evidence="5">Belongs to the NAGSA dehydrogenase family. Type 1 subfamily.</text>
</comment>
<dbReference type="InterPro" id="IPR000534">
    <property type="entry name" value="Semialdehyde_DH_NAD-bd"/>
</dbReference>
<evidence type="ECO:0000256" key="4">
    <source>
        <dbReference type="ARBA" id="ARBA00023002"/>
    </source>
</evidence>
<evidence type="ECO:0000256" key="3">
    <source>
        <dbReference type="ARBA" id="ARBA00022857"/>
    </source>
</evidence>
<evidence type="ECO:0000256" key="5">
    <source>
        <dbReference type="HAMAP-Rule" id="MF_00150"/>
    </source>
</evidence>
<comment type="subcellular location">
    <subcellularLocation>
        <location evidence="5">Cytoplasm</location>
    </subcellularLocation>
</comment>
<dbReference type="SUPFAM" id="SSF55347">
    <property type="entry name" value="Glyceraldehyde-3-phosphate dehydrogenase-like, C-terminal domain"/>
    <property type="match status" value="1"/>
</dbReference>
<dbReference type="Pfam" id="PF22698">
    <property type="entry name" value="Semialdhyde_dhC_1"/>
    <property type="match status" value="1"/>
</dbReference>
<dbReference type="PANTHER" id="PTHR32338:SF10">
    <property type="entry name" value="N-ACETYL-GAMMA-GLUTAMYL-PHOSPHATE REDUCTASE, CHLOROPLASTIC-RELATED"/>
    <property type="match status" value="1"/>
</dbReference>
<dbReference type="EC" id="1.2.1.38" evidence="5"/>
<dbReference type="Gene3D" id="3.30.360.10">
    <property type="entry name" value="Dihydrodipicolinate Reductase, domain 2"/>
    <property type="match status" value="1"/>
</dbReference>
<dbReference type="InterPro" id="IPR058924">
    <property type="entry name" value="AGPR_dimerisation_dom"/>
</dbReference>
<reference evidence="8 9" key="1">
    <citation type="journal article" date="2013" name="Stand. Genomic Sci.">
        <title>Complete genome sequence of Dehalobacter restrictus PER-K23(T.).</title>
        <authorList>
            <person name="Kruse T."/>
            <person name="Maillard J."/>
            <person name="Goodwin L."/>
            <person name="Woyke T."/>
            <person name="Teshima H."/>
            <person name="Bruce D."/>
            <person name="Detter C."/>
            <person name="Tapia R."/>
            <person name="Han C."/>
            <person name="Huntemann M."/>
            <person name="Wei C.L."/>
            <person name="Han J."/>
            <person name="Chen A."/>
            <person name="Kyrpides N."/>
            <person name="Szeto E."/>
            <person name="Markowitz V."/>
            <person name="Ivanova N."/>
            <person name="Pagani I."/>
            <person name="Pati A."/>
            <person name="Pitluck S."/>
            <person name="Nolan M."/>
            <person name="Holliger C."/>
            <person name="Smidt H."/>
        </authorList>
    </citation>
    <scope>NUCLEOTIDE SEQUENCE [LARGE SCALE GENOMIC DNA]</scope>
    <source>
        <strain evidence="9">DSM 9455</strain>
    </source>
</reference>
<dbReference type="CDD" id="cd17895">
    <property type="entry name" value="AGPR_1_N"/>
    <property type="match status" value="1"/>
</dbReference>
<keyword evidence="1 5" id="KW-0055">Arginine biosynthesis</keyword>
<dbReference type="Proteomes" id="UP000018934">
    <property type="component" value="Chromosome"/>
</dbReference>
<name>A0ABN4BRX7_DEHRP</name>
<dbReference type="HAMAP" id="MF_00150">
    <property type="entry name" value="ArgC_type1"/>
    <property type="match status" value="1"/>
</dbReference>
<organism evidence="8 9">
    <name type="scientific">Dehalobacter restrictus (strain DSM 9455 / PER-K23)</name>
    <dbReference type="NCBI Taxonomy" id="871738"/>
    <lineage>
        <taxon>Bacteria</taxon>
        <taxon>Bacillati</taxon>
        <taxon>Bacillota</taxon>
        <taxon>Clostridia</taxon>
        <taxon>Eubacteriales</taxon>
        <taxon>Desulfitobacteriaceae</taxon>
        <taxon>Dehalobacter</taxon>
    </lineage>
</organism>